<evidence type="ECO:0000256" key="1">
    <source>
        <dbReference type="SAM" id="Phobius"/>
    </source>
</evidence>
<sequence>MLKGYRTYILGGIAILGAAASYLVGDASLNEAINLAVTAGMAMFVRSGVTYEVTKAVSK</sequence>
<protein>
    <submittedName>
        <fullName evidence="2">Uncharacterized protein</fullName>
    </submittedName>
</protein>
<organism evidence="2">
    <name type="scientific">uncultured Caudovirales phage</name>
    <dbReference type="NCBI Taxonomy" id="2100421"/>
    <lineage>
        <taxon>Viruses</taxon>
        <taxon>Duplodnaviria</taxon>
        <taxon>Heunggongvirae</taxon>
        <taxon>Uroviricota</taxon>
        <taxon>Caudoviricetes</taxon>
        <taxon>Peduoviridae</taxon>
        <taxon>Maltschvirus</taxon>
        <taxon>Maltschvirus maltsch</taxon>
    </lineage>
</organism>
<keyword evidence="1" id="KW-0472">Membrane</keyword>
<dbReference type="EMBL" id="LR798198">
    <property type="protein sequence ID" value="CAB5155653.1"/>
    <property type="molecule type" value="Genomic_DNA"/>
</dbReference>
<keyword evidence="1" id="KW-1133">Transmembrane helix</keyword>
<feature type="transmembrane region" description="Helical" evidence="1">
    <location>
        <begin position="7"/>
        <end position="25"/>
    </location>
</feature>
<evidence type="ECO:0000313" key="2">
    <source>
        <dbReference type="EMBL" id="CAB5155653.1"/>
    </source>
</evidence>
<reference evidence="2" key="1">
    <citation type="submission" date="2020-05" db="EMBL/GenBank/DDBJ databases">
        <authorList>
            <person name="Chiriac C."/>
            <person name="Salcher M."/>
            <person name="Ghai R."/>
            <person name="Kavagutti S V."/>
        </authorList>
    </citation>
    <scope>NUCLEOTIDE SEQUENCE</scope>
</reference>
<name>A0A6J7W7V6_9CAUD</name>
<gene>
    <name evidence="2" type="ORF">UFOVP149_21</name>
</gene>
<keyword evidence="1" id="KW-0812">Transmembrane</keyword>
<accession>A0A6J7W7V6</accession>
<proteinExistence type="predicted"/>